<comment type="similarity">
    <text evidence="2">Belongs to the PheA/TfdB FAD monooxygenase family.</text>
</comment>
<keyword evidence="9" id="KW-1185">Reference proteome</keyword>
<reference evidence="8" key="1">
    <citation type="submission" date="2020-11" db="EMBL/GenBank/DDBJ databases">
        <authorList>
            <consortium name="DOE Joint Genome Institute"/>
            <person name="Ahrendt S."/>
            <person name="Riley R."/>
            <person name="Andreopoulos W."/>
            <person name="Labutti K."/>
            <person name="Pangilinan J."/>
            <person name="Ruiz-Duenas F.J."/>
            <person name="Barrasa J.M."/>
            <person name="Sanchez-Garcia M."/>
            <person name="Camarero S."/>
            <person name="Miyauchi S."/>
            <person name="Serrano A."/>
            <person name="Linde D."/>
            <person name="Babiker R."/>
            <person name="Drula E."/>
            <person name="Ayuso-Fernandez I."/>
            <person name="Pacheco R."/>
            <person name="Padilla G."/>
            <person name="Ferreira P."/>
            <person name="Barriuso J."/>
            <person name="Kellner H."/>
            <person name="Castanera R."/>
            <person name="Alfaro M."/>
            <person name="Ramirez L."/>
            <person name="Pisabarro A.G."/>
            <person name="Kuo A."/>
            <person name="Tritt A."/>
            <person name="Lipzen A."/>
            <person name="He G."/>
            <person name="Yan M."/>
            <person name="Ng V."/>
            <person name="Cullen D."/>
            <person name="Martin F."/>
            <person name="Rosso M.-N."/>
            <person name="Henrissat B."/>
            <person name="Hibbett D."/>
            <person name="Martinez A.T."/>
            <person name="Grigoriev I.V."/>
        </authorList>
    </citation>
    <scope>NUCLEOTIDE SEQUENCE</scope>
    <source>
        <strain evidence="8">AH 40177</strain>
    </source>
</reference>
<dbReference type="OrthoDB" id="2690153at2759"/>
<evidence type="ECO:0000256" key="2">
    <source>
        <dbReference type="ARBA" id="ARBA00007801"/>
    </source>
</evidence>
<evidence type="ECO:0000259" key="7">
    <source>
        <dbReference type="Pfam" id="PF07976"/>
    </source>
</evidence>
<accession>A0A9P5QAG1</accession>
<dbReference type="PANTHER" id="PTHR43004">
    <property type="entry name" value="TRK SYSTEM POTASSIUM UPTAKE PROTEIN"/>
    <property type="match status" value="1"/>
</dbReference>
<dbReference type="GO" id="GO:0016709">
    <property type="term" value="F:oxidoreductase activity, acting on paired donors, with incorporation or reduction of molecular oxygen, NAD(P)H as one donor, and incorporation of one atom of oxygen"/>
    <property type="evidence" value="ECO:0007669"/>
    <property type="project" value="UniProtKB-ARBA"/>
</dbReference>
<keyword evidence="4" id="KW-0274">FAD</keyword>
<evidence type="ECO:0000313" key="9">
    <source>
        <dbReference type="Proteomes" id="UP000772434"/>
    </source>
</evidence>
<evidence type="ECO:0000256" key="4">
    <source>
        <dbReference type="ARBA" id="ARBA00022827"/>
    </source>
</evidence>
<dbReference type="InterPro" id="IPR036188">
    <property type="entry name" value="FAD/NAD-bd_sf"/>
</dbReference>
<gene>
    <name evidence="8" type="ORF">BDP27DRAFT_485109</name>
</gene>
<evidence type="ECO:0000256" key="1">
    <source>
        <dbReference type="ARBA" id="ARBA00001974"/>
    </source>
</evidence>
<name>A0A9P5QAG1_9AGAR</name>
<keyword evidence="5" id="KW-0560">Oxidoreductase</keyword>
<comment type="cofactor">
    <cofactor evidence="1">
        <name>FAD</name>
        <dbReference type="ChEBI" id="CHEBI:57692"/>
    </cofactor>
</comment>
<dbReference type="PRINTS" id="PR00420">
    <property type="entry name" value="RNGMNOXGNASE"/>
</dbReference>
<evidence type="ECO:0000259" key="6">
    <source>
        <dbReference type="Pfam" id="PF01494"/>
    </source>
</evidence>
<dbReference type="Pfam" id="PF07976">
    <property type="entry name" value="Phe_hydrox_dim"/>
    <property type="match status" value="1"/>
</dbReference>
<dbReference type="PANTHER" id="PTHR43004:SF19">
    <property type="entry name" value="BINDING MONOOXYGENASE, PUTATIVE (JCVI)-RELATED"/>
    <property type="match status" value="1"/>
</dbReference>
<dbReference type="Pfam" id="PF01494">
    <property type="entry name" value="FAD_binding_3"/>
    <property type="match status" value="1"/>
</dbReference>
<evidence type="ECO:0000313" key="8">
    <source>
        <dbReference type="EMBL" id="KAF9077692.1"/>
    </source>
</evidence>
<proteinExistence type="inferred from homology"/>
<dbReference type="SUPFAM" id="SSF51905">
    <property type="entry name" value="FAD/NAD(P)-binding domain"/>
    <property type="match status" value="1"/>
</dbReference>
<sequence>MVNEFGKGRVFVAGDACHVHSPTGGQGMNSGVQDSFNLAWKLALVHKGLAPRSVLESYSQERLRVIASTLNKTTVLFKKELSGKSKAPTHLSRGYELRMFSINYRDSPLVLDEKYPERDLEDVDAYRSGDDGTVQGGDRAPDAPCMTYLNQDTRTTLFDIFKPNHHTALVFSGSGGEASITQILETLREYSSGLVKSILILTGSSSFGAPSELVDVVTVVDTEGYAYKNYVVEPQDGPTVVIVRPDGYIGALVTSGSKGIKDYFSLILL</sequence>
<dbReference type="EMBL" id="JADNRY010000003">
    <property type="protein sequence ID" value="KAF9077692.1"/>
    <property type="molecule type" value="Genomic_DNA"/>
</dbReference>
<organism evidence="8 9">
    <name type="scientific">Rhodocollybia butyracea</name>
    <dbReference type="NCBI Taxonomy" id="206335"/>
    <lineage>
        <taxon>Eukaryota</taxon>
        <taxon>Fungi</taxon>
        <taxon>Dikarya</taxon>
        <taxon>Basidiomycota</taxon>
        <taxon>Agaricomycotina</taxon>
        <taxon>Agaricomycetes</taxon>
        <taxon>Agaricomycetidae</taxon>
        <taxon>Agaricales</taxon>
        <taxon>Marasmiineae</taxon>
        <taxon>Omphalotaceae</taxon>
        <taxon>Rhodocollybia</taxon>
    </lineage>
</organism>
<feature type="domain" description="Phenol hydroxylase-like C-terminal dimerisation" evidence="7">
    <location>
        <begin position="221"/>
        <end position="267"/>
    </location>
</feature>
<dbReference type="InterPro" id="IPR002938">
    <property type="entry name" value="FAD-bd"/>
</dbReference>
<dbReference type="Gene3D" id="3.50.50.60">
    <property type="entry name" value="FAD/NAD(P)-binding domain"/>
    <property type="match status" value="1"/>
</dbReference>
<keyword evidence="3" id="KW-0285">Flavoprotein</keyword>
<dbReference type="AlphaFoldDB" id="A0A9P5QAG1"/>
<dbReference type="InterPro" id="IPR036249">
    <property type="entry name" value="Thioredoxin-like_sf"/>
</dbReference>
<dbReference type="Proteomes" id="UP000772434">
    <property type="component" value="Unassembled WGS sequence"/>
</dbReference>
<evidence type="ECO:0000256" key="5">
    <source>
        <dbReference type="ARBA" id="ARBA00023002"/>
    </source>
</evidence>
<dbReference type="InterPro" id="IPR012941">
    <property type="entry name" value="Phe_hydrox_C_dim_dom"/>
</dbReference>
<protein>
    <submittedName>
        <fullName evidence="8">FAD binding domain-containing protein</fullName>
    </submittedName>
</protein>
<dbReference type="SUPFAM" id="SSF52833">
    <property type="entry name" value="Thioredoxin-like"/>
    <property type="match status" value="1"/>
</dbReference>
<dbReference type="GO" id="GO:0071949">
    <property type="term" value="F:FAD binding"/>
    <property type="evidence" value="ECO:0007669"/>
    <property type="project" value="InterPro"/>
</dbReference>
<feature type="domain" description="FAD-binding" evidence="6">
    <location>
        <begin position="2"/>
        <end position="71"/>
    </location>
</feature>
<dbReference type="Gene3D" id="3.40.30.120">
    <property type="match status" value="1"/>
</dbReference>
<dbReference type="InterPro" id="IPR050641">
    <property type="entry name" value="RIFMO-like"/>
</dbReference>
<evidence type="ECO:0000256" key="3">
    <source>
        <dbReference type="ARBA" id="ARBA00022630"/>
    </source>
</evidence>
<comment type="caution">
    <text evidence="8">The sequence shown here is derived from an EMBL/GenBank/DDBJ whole genome shotgun (WGS) entry which is preliminary data.</text>
</comment>